<gene>
    <name evidence="1" type="ORF">K1T71_007985</name>
</gene>
<organism evidence="1 2">
    <name type="scientific">Dendrolimus kikuchii</name>
    <dbReference type="NCBI Taxonomy" id="765133"/>
    <lineage>
        <taxon>Eukaryota</taxon>
        <taxon>Metazoa</taxon>
        <taxon>Ecdysozoa</taxon>
        <taxon>Arthropoda</taxon>
        <taxon>Hexapoda</taxon>
        <taxon>Insecta</taxon>
        <taxon>Pterygota</taxon>
        <taxon>Neoptera</taxon>
        <taxon>Endopterygota</taxon>
        <taxon>Lepidoptera</taxon>
        <taxon>Glossata</taxon>
        <taxon>Ditrysia</taxon>
        <taxon>Bombycoidea</taxon>
        <taxon>Lasiocampidae</taxon>
        <taxon>Dendrolimus</taxon>
    </lineage>
</organism>
<reference evidence="1 2" key="1">
    <citation type="journal article" date="2021" name="Front. Genet.">
        <title>Chromosome-Level Genome Assembly Reveals Significant Gene Expansion in the Toll and IMD Signaling Pathways of Dendrolimus kikuchii.</title>
        <authorList>
            <person name="Zhou J."/>
            <person name="Wu P."/>
            <person name="Xiong Z."/>
            <person name="Liu N."/>
            <person name="Zhao N."/>
            <person name="Ji M."/>
            <person name="Qiu Y."/>
            <person name="Yang B."/>
        </authorList>
    </citation>
    <scope>NUCLEOTIDE SEQUENCE [LARGE SCALE GENOMIC DNA]</scope>
    <source>
        <strain evidence="1">Ann1</strain>
    </source>
</reference>
<keyword evidence="2" id="KW-1185">Reference proteome</keyword>
<dbReference type="EMBL" id="CM034399">
    <property type="protein sequence ID" value="KAJ0176806.1"/>
    <property type="molecule type" value="Genomic_DNA"/>
</dbReference>
<dbReference type="Proteomes" id="UP000824533">
    <property type="component" value="Linkage Group LG13"/>
</dbReference>
<protein>
    <submittedName>
        <fullName evidence="1">Uncharacterized protein</fullName>
    </submittedName>
</protein>
<name>A0ACC1CYM2_9NEOP</name>
<comment type="caution">
    <text evidence="1">The sequence shown here is derived from an EMBL/GenBank/DDBJ whole genome shotgun (WGS) entry which is preliminary data.</text>
</comment>
<evidence type="ECO:0000313" key="1">
    <source>
        <dbReference type="EMBL" id="KAJ0176806.1"/>
    </source>
</evidence>
<accession>A0ACC1CYM2</accession>
<sequence length="428" mass="49605">MEPDGDMVLVIIGGEDEKPAGLVSINNTKENIELTVKREIDESEDDFEYEYLEDAELLETLEDLKSEPDGKDSEYDDKSDIINPVDDSVSKLKLRCHEINERKKHMTIFPRRKPLRPSEYKSFVKELKMSYPNMKKNKELLIDTLAEIMRGVKVPKLPEKFCEEYGTMYKCIFCEAISLNRSAAGRHYQERHGAFYLICYACGLDFRCTLNLYRHEKRCRAPDARTVLKARARSIGSKARGRPFIVKSSAPVKKNKYNNSASFPCFECSAVFSSKVALTAHENMHKGVRPYRCDSCLNAYTSAQTLYRHMKTHTNEKYICDQCKKSFKTKATITEHMNTHRSIKRFQCEECDRRFAHKPAMVRHVDKVHRLLPPPCVCKVCEKRFMRMSALKTHMKKAHGWILISRNMFQKALPKMSDVEVQSLLSLQ</sequence>
<proteinExistence type="predicted"/>
<evidence type="ECO:0000313" key="2">
    <source>
        <dbReference type="Proteomes" id="UP000824533"/>
    </source>
</evidence>